<keyword evidence="1" id="KW-0012">Acyltransferase</keyword>
<dbReference type="PANTHER" id="PTHR13355">
    <property type="entry name" value="GLUCOSAMINE 6-PHOSPHATE N-ACETYLTRANSFERASE"/>
    <property type="match status" value="1"/>
</dbReference>
<sequence>MAPTPFITFLGPSNLIGYDRQRKPSEQPPHIPKTFLDAMEVREEVFVKEQGVALQNEFDADDARACHWVVYASINTTTEPEKRDDKGNITQNKQSVTKSQPIGTIRLVPFPHPSHPMPGSSYAADALETDSERESSGPPPYIIDRATTYHDGKEPYIKLGRLAVLKEFRGLGISKLLGSSAMNWAQENPTLFNPSITSMGMEKMGISSADEVPKWNGLICVHAQEQVTKFWQKWGFKLDDEMGTWIEEGINHVGMFQKLDVKMDFGMELASNANWQVMKREEAHP</sequence>
<dbReference type="UniPathway" id="UPA00113">
    <property type="reaction ID" value="UER00529"/>
</dbReference>
<comment type="pathway">
    <text evidence="1">Nucleotide-sugar biosynthesis; UDP-N-acetyl-alpha-D-glucosamine biosynthesis; N-acetyl-alpha-D-glucosamine 1-phosphate from alpha-D-glucosamine 6-phosphate (route I): step 1/2.</text>
</comment>
<dbReference type="GO" id="GO:0004343">
    <property type="term" value="F:glucosamine 6-phosphate N-acetyltransferase activity"/>
    <property type="evidence" value="ECO:0007669"/>
    <property type="project" value="UniProtKB-UniRule"/>
</dbReference>
<keyword evidence="4" id="KW-1185">Reference proteome</keyword>
<comment type="similarity">
    <text evidence="1">Belongs to the acetyltransferase family. GNA1 subfamily.</text>
</comment>
<evidence type="ECO:0000313" key="4">
    <source>
        <dbReference type="Proteomes" id="UP000254866"/>
    </source>
</evidence>
<evidence type="ECO:0000256" key="2">
    <source>
        <dbReference type="SAM" id="MobiDB-lite"/>
    </source>
</evidence>
<gene>
    <name evidence="3" type="ORF">BP5553_03744</name>
</gene>
<dbReference type="OrthoDB" id="329272at2759"/>
<dbReference type="GO" id="GO:0006048">
    <property type="term" value="P:UDP-N-acetylglucosamine biosynthetic process"/>
    <property type="evidence" value="ECO:0007669"/>
    <property type="project" value="UniProtKB-UniRule"/>
</dbReference>
<organism evidence="3 4">
    <name type="scientific">Venustampulla echinocandica</name>
    <dbReference type="NCBI Taxonomy" id="2656787"/>
    <lineage>
        <taxon>Eukaryota</taxon>
        <taxon>Fungi</taxon>
        <taxon>Dikarya</taxon>
        <taxon>Ascomycota</taxon>
        <taxon>Pezizomycotina</taxon>
        <taxon>Leotiomycetes</taxon>
        <taxon>Helotiales</taxon>
        <taxon>Pleuroascaceae</taxon>
        <taxon>Venustampulla</taxon>
    </lineage>
</organism>
<dbReference type="PANTHER" id="PTHR13355:SF11">
    <property type="entry name" value="GLUCOSAMINE 6-PHOSPHATE N-ACETYLTRANSFERASE"/>
    <property type="match status" value="1"/>
</dbReference>
<feature type="region of interest" description="Disordered" evidence="2">
    <location>
        <begin position="79"/>
        <end position="103"/>
    </location>
</feature>
<dbReference type="SUPFAM" id="SSF55729">
    <property type="entry name" value="Acyl-CoA N-acyltransferases (Nat)"/>
    <property type="match status" value="1"/>
</dbReference>
<dbReference type="AlphaFoldDB" id="A0A370TV44"/>
<dbReference type="Proteomes" id="UP000254866">
    <property type="component" value="Unassembled WGS sequence"/>
</dbReference>
<dbReference type="Gene3D" id="3.40.630.30">
    <property type="match status" value="1"/>
</dbReference>
<accession>A0A370TV44</accession>
<dbReference type="InterPro" id="IPR016181">
    <property type="entry name" value="Acyl_CoA_acyltransferase"/>
</dbReference>
<comment type="catalytic activity">
    <reaction evidence="1">
        <text>D-glucosamine 6-phosphate + acetyl-CoA = N-acetyl-D-glucosamine 6-phosphate + CoA + H(+)</text>
        <dbReference type="Rhea" id="RHEA:10292"/>
        <dbReference type="ChEBI" id="CHEBI:15378"/>
        <dbReference type="ChEBI" id="CHEBI:57287"/>
        <dbReference type="ChEBI" id="CHEBI:57288"/>
        <dbReference type="ChEBI" id="CHEBI:57513"/>
        <dbReference type="ChEBI" id="CHEBI:58725"/>
        <dbReference type="EC" id="2.3.1.4"/>
    </reaction>
</comment>
<feature type="compositionally biased region" description="Polar residues" evidence="2">
    <location>
        <begin position="88"/>
        <end position="102"/>
    </location>
</feature>
<reference evidence="3 4" key="1">
    <citation type="journal article" date="2018" name="IMA Fungus">
        <title>IMA Genome-F 9: Draft genome sequence of Annulohypoxylon stygium, Aspergillus mulundensis, Berkeleyomyces basicola (syn. Thielaviopsis basicola), Ceratocystis smalleyi, two Cercospora beticola strains, Coleophoma cylindrospora, Fusarium fracticaudum, Phialophora cf. hyalina, and Morchella septimelata.</title>
        <authorList>
            <person name="Wingfield B.D."/>
            <person name="Bills G.F."/>
            <person name="Dong Y."/>
            <person name="Huang W."/>
            <person name="Nel W.J."/>
            <person name="Swalarsk-Parry B.S."/>
            <person name="Vaghefi N."/>
            <person name="Wilken P.M."/>
            <person name="An Z."/>
            <person name="de Beer Z.W."/>
            <person name="De Vos L."/>
            <person name="Chen L."/>
            <person name="Duong T.A."/>
            <person name="Gao Y."/>
            <person name="Hammerbacher A."/>
            <person name="Kikkert J.R."/>
            <person name="Li Y."/>
            <person name="Li H."/>
            <person name="Li K."/>
            <person name="Li Q."/>
            <person name="Liu X."/>
            <person name="Ma X."/>
            <person name="Naidoo K."/>
            <person name="Pethybridge S.J."/>
            <person name="Sun J."/>
            <person name="Steenkamp E.T."/>
            <person name="van der Nest M.A."/>
            <person name="van Wyk S."/>
            <person name="Wingfield M.J."/>
            <person name="Xiong C."/>
            <person name="Yue Q."/>
            <person name="Zhang X."/>
        </authorList>
    </citation>
    <scope>NUCLEOTIDE SEQUENCE [LARGE SCALE GENOMIC DNA]</scope>
    <source>
        <strain evidence="3 4">BP 5553</strain>
    </source>
</reference>
<name>A0A370TV44_9HELO</name>
<protein>
    <recommendedName>
        <fullName evidence="1">Glucosamine 6-phosphate N-acetyltransferase</fullName>
        <ecNumber evidence="1">2.3.1.4</ecNumber>
    </recommendedName>
</protein>
<dbReference type="CDD" id="cd04301">
    <property type="entry name" value="NAT_SF"/>
    <property type="match status" value="1"/>
</dbReference>
<dbReference type="InterPro" id="IPR039143">
    <property type="entry name" value="GNPNAT1-like"/>
</dbReference>
<keyword evidence="1" id="KW-0808">Transferase</keyword>
<dbReference type="RefSeq" id="XP_031872060.1">
    <property type="nucleotide sequence ID" value="XM_032012367.1"/>
</dbReference>
<evidence type="ECO:0000313" key="3">
    <source>
        <dbReference type="EMBL" id="RDL39404.1"/>
    </source>
</evidence>
<dbReference type="GeneID" id="43596593"/>
<evidence type="ECO:0000256" key="1">
    <source>
        <dbReference type="RuleBase" id="RU365086"/>
    </source>
</evidence>
<dbReference type="EMBL" id="NPIC01000002">
    <property type="protein sequence ID" value="RDL39404.1"/>
    <property type="molecule type" value="Genomic_DNA"/>
</dbReference>
<comment type="caution">
    <text evidence="3">The sequence shown here is derived from an EMBL/GenBank/DDBJ whole genome shotgun (WGS) entry which is preliminary data.</text>
</comment>
<proteinExistence type="inferred from homology"/>
<dbReference type="EC" id="2.3.1.4" evidence="1"/>
<dbReference type="STRING" id="2656787.A0A370TV44"/>